<evidence type="ECO:0000313" key="1">
    <source>
        <dbReference type="EMBL" id="MBS2964565.1"/>
    </source>
</evidence>
<proteinExistence type="predicted"/>
<reference evidence="1" key="1">
    <citation type="submission" date="2021-04" db="EMBL/GenBank/DDBJ databases">
        <title>Genome based classification of Actinospica acidithermotolerans sp. nov., an actinobacterium isolated from an Indonesian hot spring.</title>
        <authorList>
            <person name="Kusuma A.B."/>
            <person name="Putra K.E."/>
            <person name="Nafisah S."/>
            <person name="Loh J."/>
            <person name="Nouioui I."/>
            <person name="Goodfellow M."/>
        </authorList>
    </citation>
    <scope>NUCLEOTIDE SEQUENCE</scope>
    <source>
        <strain evidence="1">DSM 45618</strain>
    </source>
</reference>
<dbReference type="AlphaFoldDB" id="A0A8J7WPQ5"/>
<dbReference type="RefSeq" id="WP_211468926.1">
    <property type="nucleotide sequence ID" value="NZ_JAGSXH010000053.1"/>
</dbReference>
<dbReference type="Proteomes" id="UP000677913">
    <property type="component" value="Unassembled WGS sequence"/>
</dbReference>
<comment type="caution">
    <text evidence="1">The sequence shown here is derived from an EMBL/GenBank/DDBJ whole genome shotgun (WGS) entry which is preliminary data.</text>
</comment>
<dbReference type="Pfam" id="PF04655">
    <property type="entry name" value="APH_6_hur"/>
    <property type="match status" value="1"/>
</dbReference>
<dbReference type="InterPro" id="IPR006748">
    <property type="entry name" value="NH2Glyco/OHUrea_AB-resist_kin"/>
</dbReference>
<sequence>MDLDLFPASLPVVATVQRYDGGPRWLARLPGVVEELRERWSLRLGAPFNGGSCSWVAPVRLPGGDPAVLKVTWPHREAMGEAEGLRLWDGRGAVRLYREDRDHLAVLVERCEPGTTLADAEQLSPDRRLLIGAQLLYELWSAPVPEQTGLERLGEVTGVWADLVEQRMERLKPGFDPWLVALGARLLRELPTGAQRAVIVHGDFNPGNILAAQRKPWLVIDAKPMLGDAGYDVWPLISQIDDPFARADAARLLAERMTLIADMAGQDARRLAAWCVAREVEAALWLAEHPHTPFPVGSMERARLFAQLAEL</sequence>
<dbReference type="GO" id="GO:0016773">
    <property type="term" value="F:phosphotransferase activity, alcohol group as acceptor"/>
    <property type="evidence" value="ECO:0007669"/>
    <property type="project" value="InterPro"/>
</dbReference>
<accession>A0A8J7WPQ5</accession>
<dbReference type="Gene3D" id="3.90.1200.10">
    <property type="match status" value="1"/>
</dbReference>
<protein>
    <submittedName>
        <fullName evidence="1">Phosphotransferase</fullName>
    </submittedName>
</protein>
<dbReference type="InterPro" id="IPR011009">
    <property type="entry name" value="Kinase-like_dom_sf"/>
</dbReference>
<dbReference type="GO" id="GO:0019748">
    <property type="term" value="P:secondary metabolic process"/>
    <property type="evidence" value="ECO:0007669"/>
    <property type="project" value="InterPro"/>
</dbReference>
<name>A0A8J7WPQ5_9ACTN</name>
<dbReference type="EMBL" id="JAGSXH010000053">
    <property type="protein sequence ID" value="MBS2964565.1"/>
    <property type="molecule type" value="Genomic_DNA"/>
</dbReference>
<organism evidence="1 2">
    <name type="scientific">Actinocrinis puniceicyclus</name>
    <dbReference type="NCBI Taxonomy" id="977794"/>
    <lineage>
        <taxon>Bacteria</taxon>
        <taxon>Bacillati</taxon>
        <taxon>Actinomycetota</taxon>
        <taxon>Actinomycetes</taxon>
        <taxon>Catenulisporales</taxon>
        <taxon>Actinospicaceae</taxon>
        <taxon>Actinocrinis</taxon>
    </lineage>
</organism>
<dbReference type="SUPFAM" id="SSF56112">
    <property type="entry name" value="Protein kinase-like (PK-like)"/>
    <property type="match status" value="1"/>
</dbReference>
<gene>
    <name evidence="1" type="ORF">KGA66_16030</name>
</gene>
<keyword evidence="2" id="KW-1185">Reference proteome</keyword>
<evidence type="ECO:0000313" key="2">
    <source>
        <dbReference type="Proteomes" id="UP000677913"/>
    </source>
</evidence>